<protein>
    <submittedName>
        <fullName evidence="1">SET domain-containing protein</fullName>
    </submittedName>
</protein>
<accession>A0A9P4S9G0</accession>
<comment type="caution">
    <text evidence="1">The sequence shown here is derived from an EMBL/GenBank/DDBJ whole genome shotgun (WGS) entry which is preliminary data.</text>
</comment>
<dbReference type="AlphaFoldDB" id="A0A9P4S9G0"/>
<reference evidence="1" key="1">
    <citation type="journal article" date="2020" name="Stud. Mycol.">
        <title>101 Dothideomycetes genomes: a test case for predicting lifestyles and emergence of pathogens.</title>
        <authorList>
            <person name="Haridas S."/>
            <person name="Albert R."/>
            <person name="Binder M."/>
            <person name="Bloem J."/>
            <person name="Labutti K."/>
            <person name="Salamov A."/>
            <person name="Andreopoulos B."/>
            <person name="Baker S."/>
            <person name="Barry K."/>
            <person name="Bills G."/>
            <person name="Bluhm B."/>
            <person name="Cannon C."/>
            <person name="Castanera R."/>
            <person name="Culley D."/>
            <person name="Daum C."/>
            <person name="Ezra D."/>
            <person name="Gonzalez J."/>
            <person name="Henrissat B."/>
            <person name="Kuo A."/>
            <person name="Liang C."/>
            <person name="Lipzen A."/>
            <person name="Lutzoni F."/>
            <person name="Magnuson J."/>
            <person name="Mondo S."/>
            <person name="Nolan M."/>
            <person name="Ohm R."/>
            <person name="Pangilinan J."/>
            <person name="Park H.-J."/>
            <person name="Ramirez L."/>
            <person name="Alfaro M."/>
            <person name="Sun H."/>
            <person name="Tritt A."/>
            <person name="Yoshinaga Y."/>
            <person name="Zwiers L.-H."/>
            <person name="Turgeon B."/>
            <person name="Goodwin S."/>
            <person name="Spatafora J."/>
            <person name="Crous P."/>
            <person name="Grigoriev I."/>
        </authorList>
    </citation>
    <scope>NUCLEOTIDE SEQUENCE</scope>
    <source>
        <strain evidence="1">CBS 101060</strain>
    </source>
</reference>
<dbReference type="Proteomes" id="UP000799429">
    <property type="component" value="Unassembled WGS sequence"/>
</dbReference>
<dbReference type="EMBL" id="MU006097">
    <property type="protein sequence ID" value="KAF2838434.1"/>
    <property type="molecule type" value="Genomic_DNA"/>
</dbReference>
<dbReference type="PANTHER" id="PTHR13271">
    <property type="entry name" value="UNCHARACTERIZED PUTATIVE METHYLTRANSFERASE"/>
    <property type="match status" value="1"/>
</dbReference>
<dbReference type="SUPFAM" id="SSF82199">
    <property type="entry name" value="SET domain"/>
    <property type="match status" value="1"/>
</dbReference>
<dbReference type="GO" id="GO:0005634">
    <property type="term" value="C:nucleus"/>
    <property type="evidence" value="ECO:0007669"/>
    <property type="project" value="TreeGrafter"/>
</dbReference>
<name>A0A9P4S9G0_9PEZI</name>
<dbReference type="GO" id="GO:0016279">
    <property type="term" value="F:protein-lysine N-methyltransferase activity"/>
    <property type="evidence" value="ECO:0007669"/>
    <property type="project" value="TreeGrafter"/>
</dbReference>
<dbReference type="OrthoDB" id="441812at2759"/>
<keyword evidence="2" id="KW-1185">Reference proteome</keyword>
<dbReference type="PANTHER" id="PTHR13271:SF76">
    <property type="entry name" value="SET DOMAIN-CONTAINING PROTEIN 8"/>
    <property type="match status" value="1"/>
</dbReference>
<dbReference type="InterPro" id="IPR050600">
    <property type="entry name" value="SETD3_SETD6_MTase"/>
</dbReference>
<dbReference type="Gene3D" id="3.90.1410.10">
    <property type="entry name" value="set domain protein methyltransferase, domain 1"/>
    <property type="match status" value="1"/>
</dbReference>
<organism evidence="1 2">
    <name type="scientific">Patellaria atrata CBS 101060</name>
    <dbReference type="NCBI Taxonomy" id="1346257"/>
    <lineage>
        <taxon>Eukaryota</taxon>
        <taxon>Fungi</taxon>
        <taxon>Dikarya</taxon>
        <taxon>Ascomycota</taxon>
        <taxon>Pezizomycotina</taxon>
        <taxon>Dothideomycetes</taxon>
        <taxon>Dothideomycetes incertae sedis</taxon>
        <taxon>Patellariales</taxon>
        <taxon>Patellariaceae</taxon>
        <taxon>Patellaria</taxon>
    </lineage>
</organism>
<proteinExistence type="predicted"/>
<evidence type="ECO:0000313" key="2">
    <source>
        <dbReference type="Proteomes" id="UP000799429"/>
    </source>
</evidence>
<sequence length="486" mass="54710">MIRRGRKEGWFKNPITTFRPWAEFNGTKFDGIRIGPLRGLESRGSCVIATRDLSHEDDIPLVVVPNDLILSLEGVQLQAKSDKRLHELLEALGHFGKTTRGAVLTFLLLQATIACPDIPTGTGVQSPLTEYVKFLPEEMLPTFWSEEERELLIGTTLKPAVEAKLQSLQREFGMLKETTQAIEWCAKYWWDDEEGFVTFDDWKQVDAMYRSRALEFPGIGDAMVPCVDMANHAAGAATMALYESDNSGNGILLLREEKMVKEGNEITITYGDEKGACEMLFSYGFLETSMNTASVMFLDVKIPEDDPLKAAKMAISNSAPGIRIFDKGESTDWESDFMWLICINEEDGLEFDVMQTTDGDREIRASWKGTELLDPSKIRELLQADPMWDVYRLRATAIVQDRVEAQLRLLFASEDFITDSLSNNNGRITQNIASLAGKLRRLETELLERAYGELEDQKIAIANSDVVKSYLEFISQGTTVLDEDFS</sequence>
<dbReference type="CDD" id="cd10527">
    <property type="entry name" value="SET_LSMT"/>
    <property type="match status" value="1"/>
</dbReference>
<dbReference type="InterPro" id="IPR046341">
    <property type="entry name" value="SET_dom_sf"/>
</dbReference>
<gene>
    <name evidence="1" type="ORF">M501DRAFT_880660</name>
</gene>
<evidence type="ECO:0000313" key="1">
    <source>
        <dbReference type="EMBL" id="KAF2838434.1"/>
    </source>
</evidence>